<dbReference type="PANTHER" id="PTHR48228:SF5">
    <property type="entry name" value="ALPHA-METHYLACYL-COA RACEMASE"/>
    <property type="match status" value="1"/>
</dbReference>
<dbReference type="Pfam" id="PF02515">
    <property type="entry name" value="CoA_transf_3"/>
    <property type="match status" value="1"/>
</dbReference>
<evidence type="ECO:0000313" key="2">
    <source>
        <dbReference type="EMBL" id="THJ64836.1"/>
    </source>
</evidence>
<dbReference type="InterPro" id="IPR023606">
    <property type="entry name" value="CoA-Trfase_III_dom_1_sf"/>
</dbReference>
<dbReference type="EMBL" id="SSXH01000518">
    <property type="protein sequence ID" value="THJ64836.1"/>
    <property type="molecule type" value="Genomic_DNA"/>
</dbReference>
<dbReference type="OrthoDB" id="9797653at2"/>
<evidence type="ECO:0000313" key="3">
    <source>
        <dbReference type="Proteomes" id="UP000305282"/>
    </source>
</evidence>
<organism evidence="2 3">
    <name type="scientific">Candidatus Frankia alpina</name>
    <dbReference type="NCBI Taxonomy" id="2699483"/>
    <lineage>
        <taxon>Bacteria</taxon>
        <taxon>Bacillati</taxon>
        <taxon>Actinomycetota</taxon>
        <taxon>Actinomycetes</taxon>
        <taxon>Frankiales</taxon>
        <taxon>Frankiaceae</taxon>
        <taxon>Frankia</taxon>
    </lineage>
</organism>
<dbReference type="GO" id="GO:0016740">
    <property type="term" value="F:transferase activity"/>
    <property type="evidence" value="ECO:0007669"/>
    <property type="project" value="UniProtKB-KW"/>
</dbReference>
<proteinExistence type="predicted"/>
<keyword evidence="3" id="KW-1185">Reference proteome</keyword>
<dbReference type="RefSeq" id="WP_136449001.1">
    <property type="nucleotide sequence ID" value="NZ_CADCWT010000251.1"/>
</dbReference>
<accession>A0A4S5E0K0</accession>
<dbReference type="SUPFAM" id="SSF89796">
    <property type="entry name" value="CoA-transferase family III (CaiB/BaiF)"/>
    <property type="match status" value="1"/>
</dbReference>
<dbReference type="AlphaFoldDB" id="A0A4S5E0K0"/>
<comment type="caution">
    <text evidence="2">The sequence shown here is derived from an EMBL/GenBank/DDBJ whole genome shotgun (WGS) entry which is preliminary data.</text>
</comment>
<sequence length="396" mass="41484">MSSTPVERRFTGPLAGMRVVEIGSIGPGPFCAMVLADLGADVIRVDRSSGAALVGPNAAFRAEVMHRGRRSVAVDLKNPRGAEVVLALVQGADALIEGFRPGVTERLGIGPDACLAVNPRLVYGRMTGYGQDGPMAQAVGHDLNYVAQSGMLALIGRHGQPPTPPLSLVGDFGGGGMMLALGILAALWESARSGQGQVIDAAMVDGAALLGAAFHGYVSSGAWQGTRGTNIVDSGAPFYDVYETADGRWLAVAAMEAPFYADLLAILGLDPAGLPDRDDQGQWPRLKTIFAQVVRGRTRDEWVELAAGRGCVSAVLEPREAWMHPHNAARGTFVEIDGVIQPAPHPRFSRTPARVDGPPPEPGEHTRAALAAWGVPAGTIDEWERAGAIGRGENAS</sequence>
<dbReference type="Gene3D" id="3.30.1540.10">
    <property type="entry name" value="formyl-coa transferase, domain 3"/>
    <property type="match status" value="1"/>
</dbReference>
<keyword evidence="2" id="KW-0808">Transferase</keyword>
<dbReference type="Gene3D" id="3.40.50.10540">
    <property type="entry name" value="Crotonobetainyl-coa:carnitine coa-transferase, domain 1"/>
    <property type="match status" value="1"/>
</dbReference>
<dbReference type="Proteomes" id="UP000305282">
    <property type="component" value="Unassembled WGS sequence"/>
</dbReference>
<dbReference type="PANTHER" id="PTHR48228">
    <property type="entry name" value="SUCCINYL-COA--D-CITRAMALATE COA-TRANSFERASE"/>
    <property type="match status" value="1"/>
</dbReference>
<protein>
    <submittedName>
        <fullName evidence="2">CoA transferase</fullName>
    </submittedName>
</protein>
<gene>
    <name evidence="2" type="ORF">E7Y31_17340</name>
</gene>
<dbReference type="InterPro" id="IPR044855">
    <property type="entry name" value="CoA-Trfase_III_dom3_sf"/>
</dbReference>
<feature type="region of interest" description="Disordered" evidence="1">
    <location>
        <begin position="344"/>
        <end position="365"/>
    </location>
</feature>
<reference evidence="2 3" key="1">
    <citation type="submission" date="2019-04" db="EMBL/GenBank/DDBJ databases">
        <title>Draft genome sequences for three unisolated Alnus-infective Frankia Sp+ strains, AgTrS, AiOr and AvVan, the first sequenced Frankia strains able to sporulate in-planta.</title>
        <authorList>
            <person name="Bethencourt L."/>
            <person name="Vautrin F."/>
            <person name="Taib N."/>
            <person name="Dubost A."/>
            <person name="Castro-Garcia L."/>
            <person name="Imbaud O."/>
            <person name="Abrouk D."/>
            <person name="Fournier P."/>
            <person name="Briolay J."/>
            <person name="Nguyen A."/>
            <person name="Normand P."/>
            <person name="Fernandez M.P."/>
            <person name="Brochier-Armanet C."/>
            <person name="Herrera-Belaroussi A."/>
        </authorList>
    </citation>
    <scope>NUCLEOTIDE SEQUENCE [LARGE SCALE GENOMIC DNA]</scope>
    <source>
        <strain evidence="2 3">AvVan</strain>
    </source>
</reference>
<dbReference type="InterPro" id="IPR050509">
    <property type="entry name" value="CoA-transferase_III"/>
</dbReference>
<dbReference type="InterPro" id="IPR003673">
    <property type="entry name" value="CoA-Trfase_fam_III"/>
</dbReference>
<evidence type="ECO:0000256" key="1">
    <source>
        <dbReference type="SAM" id="MobiDB-lite"/>
    </source>
</evidence>
<name>A0A4S5E0K0_9ACTN</name>